<comment type="caution">
    <text evidence="6">The sequence shown here is derived from an EMBL/GenBank/DDBJ whole genome shotgun (WGS) entry which is preliminary data.</text>
</comment>
<dbReference type="Gene3D" id="2.40.37.10">
    <property type="entry name" value="Lyase, Ornithine Decarboxylase, Chain A, domain 1"/>
    <property type="match status" value="1"/>
</dbReference>
<dbReference type="EMBL" id="WSRR01000011">
    <property type="protein sequence ID" value="MVX60993.1"/>
    <property type="molecule type" value="Genomic_DNA"/>
</dbReference>
<dbReference type="Proteomes" id="UP000463388">
    <property type="component" value="Unassembled WGS sequence"/>
</dbReference>
<reference evidence="6 7" key="1">
    <citation type="submission" date="2019-12" db="EMBL/GenBank/DDBJ databases">
        <title>Microbes associate with the intestines of laboratory mice.</title>
        <authorList>
            <person name="Navarre W."/>
            <person name="Wong E."/>
        </authorList>
    </citation>
    <scope>NUCLEOTIDE SEQUENCE [LARGE SCALE GENOMIC DNA]</scope>
    <source>
        <strain evidence="6 7">NM66_B29</strain>
    </source>
</reference>
<name>A0A6N8JM31_9ACTN</name>
<keyword evidence="2 4" id="KW-0663">Pyridoxal phosphate</keyword>
<dbReference type="InterPro" id="IPR009006">
    <property type="entry name" value="Ala_racemase/Decarboxylase_C"/>
</dbReference>
<dbReference type="PRINTS" id="PR00992">
    <property type="entry name" value="ALARACEMASE"/>
</dbReference>
<dbReference type="InterPro" id="IPR001608">
    <property type="entry name" value="Ala_racemase_N"/>
</dbReference>
<evidence type="ECO:0000256" key="3">
    <source>
        <dbReference type="ARBA" id="ARBA00023235"/>
    </source>
</evidence>
<dbReference type="Pfam" id="PF01168">
    <property type="entry name" value="Ala_racemase_N"/>
    <property type="match status" value="1"/>
</dbReference>
<dbReference type="Gene3D" id="3.20.20.10">
    <property type="entry name" value="Alanine racemase"/>
    <property type="match status" value="1"/>
</dbReference>
<dbReference type="SUPFAM" id="SSF50621">
    <property type="entry name" value="Alanine racemase C-terminal domain-like"/>
    <property type="match status" value="1"/>
</dbReference>
<dbReference type="AlphaFoldDB" id="A0A6N8JM31"/>
<dbReference type="PANTHER" id="PTHR30511:SF0">
    <property type="entry name" value="ALANINE RACEMASE, CATABOLIC-RELATED"/>
    <property type="match status" value="1"/>
</dbReference>
<evidence type="ECO:0000256" key="4">
    <source>
        <dbReference type="PIRSR" id="PIRSR600821-50"/>
    </source>
</evidence>
<dbReference type="GO" id="GO:0008784">
    <property type="term" value="F:alanine racemase activity"/>
    <property type="evidence" value="ECO:0007669"/>
    <property type="project" value="InterPro"/>
</dbReference>
<protein>
    <recommendedName>
        <fullName evidence="5">Alanine racemase C-terminal domain-containing protein</fullName>
    </recommendedName>
</protein>
<dbReference type="InterPro" id="IPR029066">
    <property type="entry name" value="PLP-binding_barrel"/>
</dbReference>
<evidence type="ECO:0000256" key="2">
    <source>
        <dbReference type="ARBA" id="ARBA00022898"/>
    </source>
</evidence>
<evidence type="ECO:0000256" key="1">
    <source>
        <dbReference type="ARBA" id="ARBA00001933"/>
    </source>
</evidence>
<feature type="domain" description="Alanine racemase C-terminal" evidence="5">
    <location>
        <begin position="236"/>
        <end position="359"/>
    </location>
</feature>
<dbReference type="InterPro" id="IPR000821">
    <property type="entry name" value="Ala_racemase"/>
</dbReference>
<organism evidence="6 7">
    <name type="scientific">Adlercreutzia mucosicola</name>
    <dbReference type="NCBI Taxonomy" id="580026"/>
    <lineage>
        <taxon>Bacteria</taxon>
        <taxon>Bacillati</taxon>
        <taxon>Actinomycetota</taxon>
        <taxon>Coriobacteriia</taxon>
        <taxon>Eggerthellales</taxon>
        <taxon>Eggerthellaceae</taxon>
        <taxon>Adlercreutzia</taxon>
    </lineage>
</organism>
<dbReference type="SMART" id="SM01005">
    <property type="entry name" value="Ala_racemase_C"/>
    <property type="match status" value="1"/>
</dbReference>
<comment type="cofactor">
    <cofactor evidence="1 4">
        <name>pyridoxal 5'-phosphate</name>
        <dbReference type="ChEBI" id="CHEBI:597326"/>
    </cofactor>
</comment>
<dbReference type="PANTHER" id="PTHR30511">
    <property type="entry name" value="ALANINE RACEMASE"/>
    <property type="match status" value="1"/>
</dbReference>
<evidence type="ECO:0000313" key="6">
    <source>
        <dbReference type="EMBL" id="MVX60993.1"/>
    </source>
</evidence>
<dbReference type="Pfam" id="PF00842">
    <property type="entry name" value="Ala_racemase_C"/>
    <property type="match status" value="1"/>
</dbReference>
<evidence type="ECO:0000313" key="7">
    <source>
        <dbReference type="Proteomes" id="UP000463388"/>
    </source>
</evidence>
<sequence>MGKYIINRAAIRHNAAAVQRAAGVPVIAVVKANGYGMGLEWMAATLHECGIRAFAITELSDIAPLQDAVGTDCDILMLRSTALAVEAAAIVGAGCIASVGSAAALGALSDAARAAGTVARAHIKVDVGLGRYGFSPDDLAGLEACFAADDVAIEGIYAHFPGASNLGDLEASRTQLARFVACCEALGARGHKVGTRHMANSPALFNLPEARLDAVRAGSAFLGRVITAADTGLERVGILEAPVIDVKDFPADTPMGYGGAFRTKRATRAAIVPVGTQDGFGVQVKPLSDFHQVLAAGKRWMQKSSETVTIEGRPYPVLGVVDLSLSMVDVTDGEVAPGAVARIDINPLFLSARTPREYC</sequence>
<keyword evidence="7" id="KW-1185">Reference proteome</keyword>
<dbReference type="SUPFAM" id="SSF51419">
    <property type="entry name" value="PLP-binding barrel"/>
    <property type="match status" value="1"/>
</dbReference>
<dbReference type="InterPro" id="IPR011079">
    <property type="entry name" value="Ala_racemase_C"/>
</dbReference>
<feature type="modified residue" description="N6-(pyridoxal phosphate)lysine" evidence="4">
    <location>
        <position position="31"/>
    </location>
</feature>
<dbReference type="GO" id="GO:0030170">
    <property type="term" value="F:pyridoxal phosphate binding"/>
    <property type="evidence" value="ECO:0007669"/>
    <property type="project" value="TreeGrafter"/>
</dbReference>
<dbReference type="GO" id="GO:0005829">
    <property type="term" value="C:cytosol"/>
    <property type="evidence" value="ECO:0007669"/>
    <property type="project" value="TreeGrafter"/>
</dbReference>
<keyword evidence="3" id="KW-0413">Isomerase</keyword>
<dbReference type="OrthoDB" id="9813814at2"/>
<evidence type="ECO:0000259" key="5">
    <source>
        <dbReference type="SMART" id="SM01005"/>
    </source>
</evidence>
<dbReference type="GO" id="GO:0006522">
    <property type="term" value="P:alanine metabolic process"/>
    <property type="evidence" value="ECO:0007669"/>
    <property type="project" value="InterPro"/>
</dbReference>
<gene>
    <name evidence="6" type="ORF">GKZ27_05915</name>
</gene>
<accession>A0A6N8JM31</accession>
<dbReference type="RefSeq" id="WP_160345864.1">
    <property type="nucleotide sequence ID" value="NZ_WSRR01000011.1"/>
</dbReference>
<proteinExistence type="predicted"/>